<evidence type="ECO:0000313" key="2">
    <source>
        <dbReference type="Proteomes" id="UP000177263"/>
    </source>
</evidence>
<dbReference type="EMBL" id="MGGM01000022">
    <property type="protein sequence ID" value="OGM28942.1"/>
    <property type="molecule type" value="Genomic_DNA"/>
</dbReference>
<evidence type="ECO:0000313" key="1">
    <source>
        <dbReference type="EMBL" id="OGM28942.1"/>
    </source>
</evidence>
<dbReference type="AlphaFoldDB" id="A0A1F7YNQ9"/>
<organism evidence="1 2">
    <name type="scientific">Candidatus Woesebacteria bacterium RIFCSPHIGHO2_01_FULL_41_10</name>
    <dbReference type="NCBI Taxonomy" id="1802500"/>
    <lineage>
        <taxon>Bacteria</taxon>
        <taxon>Candidatus Woeseibacteriota</taxon>
    </lineage>
</organism>
<protein>
    <submittedName>
        <fullName evidence="1">Uncharacterized protein</fullName>
    </submittedName>
</protein>
<name>A0A1F7YNQ9_9BACT</name>
<accession>A0A1F7YNQ9</accession>
<dbReference type="Proteomes" id="UP000177263">
    <property type="component" value="Unassembled WGS sequence"/>
</dbReference>
<proteinExistence type="predicted"/>
<sequence length="236" mass="26274">MNAQEQTGIPTPDPCYVQSTIFNFDLESMPSWPLSKEISHRWIRLYDGPQLAYLAEEKGAIVQGTAGAIIWFDENSCIQQHTFLQGVTLTYGNTVDEYIAIAEGIFISVSQFSSGFVSTNATIELENPELGFSGFDMNPDWIKQNSELTDHPVWITSGFAEWPIEEVPPGLETYEMALSERDMAAPVYVGIFMSGDHDYPVLVTYTDSGPLFRLYLGHGLFMPISMTDTSQSSANL</sequence>
<gene>
    <name evidence="1" type="ORF">A2801_01090</name>
</gene>
<comment type="caution">
    <text evidence="1">The sequence shown here is derived from an EMBL/GenBank/DDBJ whole genome shotgun (WGS) entry which is preliminary data.</text>
</comment>
<reference evidence="1 2" key="1">
    <citation type="journal article" date="2016" name="Nat. Commun.">
        <title>Thousands of microbial genomes shed light on interconnected biogeochemical processes in an aquifer system.</title>
        <authorList>
            <person name="Anantharaman K."/>
            <person name="Brown C.T."/>
            <person name="Hug L.A."/>
            <person name="Sharon I."/>
            <person name="Castelle C.J."/>
            <person name="Probst A.J."/>
            <person name="Thomas B.C."/>
            <person name="Singh A."/>
            <person name="Wilkins M.J."/>
            <person name="Karaoz U."/>
            <person name="Brodie E.L."/>
            <person name="Williams K.H."/>
            <person name="Hubbard S.S."/>
            <person name="Banfield J.F."/>
        </authorList>
    </citation>
    <scope>NUCLEOTIDE SEQUENCE [LARGE SCALE GENOMIC DNA]</scope>
</reference>